<keyword evidence="2" id="KW-1185">Reference proteome</keyword>
<dbReference type="EMBL" id="JBHDLJ010000053">
    <property type="protein sequence ID" value="MFB0836368.1"/>
    <property type="molecule type" value="Genomic_DNA"/>
</dbReference>
<sequence length="73" mass="7514">GPGRRGRYRSTADYLCQVLRIPYAEARARLGAAAVLLPRTTLAGQELAPVRPALAAAVAGGEVSVATALLAAR</sequence>
<feature type="non-terminal residue" evidence="1">
    <location>
        <position position="1"/>
    </location>
</feature>
<name>A0ABV4UTT4_9MICC</name>
<evidence type="ECO:0000313" key="2">
    <source>
        <dbReference type="Proteomes" id="UP001575652"/>
    </source>
</evidence>
<feature type="non-terminal residue" evidence="1">
    <location>
        <position position="73"/>
    </location>
</feature>
<organism evidence="1 2">
    <name type="scientific">Arthrobacter halodurans</name>
    <dbReference type="NCBI Taxonomy" id="516699"/>
    <lineage>
        <taxon>Bacteria</taxon>
        <taxon>Bacillati</taxon>
        <taxon>Actinomycetota</taxon>
        <taxon>Actinomycetes</taxon>
        <taxon>Micrococcales</taxon>
        <taxon>Micrococcaceae</taxon>
        <taxon>Arthrobacter</taxon>
    </lineage>
</organism>
<reference evidence="1 2" key="1">
    <citation type="submission" date="2024-09" db="EMBL/GenBank/DDBJ databases">
        <authorList>
            <person name="Salinas-Garcia M.A."/>
            <person name="Prieme A."/>
        </authorList>
    </citation>
    <scope>NUCLEOTIDE SEQUENCE [LARGE SCALE GENOMIC DNA]</scope>
    <source>
        <strain evidence="1 2">DSM 21081</strain>
    </source>
</reference>
<proteinExistence type="predicted"/>
<protein>
    <submittedName>
        <fullName evidence="1">Uncharacterized protein</fullName>
    </submittedName>
</protein>
<comment type="caution">
    <text evidence="1">The sequence shown here is derived from an EMBL/GenBank/DDBJ whole genome shotgun (WGS) entry which is preliminary data.</text>
</comment>
<accession>A0ABV4UTT4</accession>
<evidence type="ECO:0000313" key="1">
    <source>
        <dbReference type="EMBL" id="MFB0836368.1"/>
    </source>
</evidence>
<gene>
    <name evidence="1" type="ORF">ACETWP_17400</name>
</gene>
<dbReference type="Proteomes" id="UP001575652">
    <property type="component" value="Unassembled WGS sequence"/>
</dbReference>